<keyword evidence="2" id="KW-0805">Transcription regulation</keyword>
<evidence type="ECO:0000256" key="2">
    <source>
        <dbReference type="ARBA" id="ARBA00023015"/>
    </source>
</evidence>
<sequence>MDTTRVDTSLDLRINSFQNFSSNGMIGVSAEEFTRMSSENKKLTETLNVVLHGYNALQSRLISLAKEISANEVVESRKRKFEDYIDLELWRRPTESAKSRTSVAYFQVDAADTSLVVKDGYQWRKYGQKVTRDNPSPRAYFKCSFAPSCPVKKKVQRSVDDPSLLVATYEGDHNHRSPSSGAKPAPASPPISPSSVKPSNHTALLDLVRRGFSNPVKKPKQETELGMMPPQFLVQEMVSSLTRDPNFTASLAEAMSGAMLERSRTPSW</sequence>
<keyword evidence="4" id="KW-0804">Transcription</keyword>
<dbReference type="Pfam" id="PF03106">
    <property type="entry name" value="WRKY"/>
    <property type="match status" value="1"/>
</dbReference>
<dbReference type="RefSeq" id="XP_030523609.1">
    <property type="nucleotide sequence ID" value="XM_030667749.2"/>
</dbReference>
<comment type="subcellular location">
    <subcellularLocation>
        <location evidence="1">Nucleus</location>
    </subcellularLocation>
</comment>
<keyword evidence="5" id="KW-0539">Nucleus</keyword>
<reference evidence="9" key="1">
    <citation type="submission" date="2025-08" db="UniProtKB">
        <authorList>
            <consortium name="RefSeq"/>
        </authorList>
    </citation>
    <scope>IDENTIFICATION</scope>
    <source>
        <tissue evidence="9">Leaf</tissue>
    </source>
</reference>
<feature type="domain" description="WRKY" evidence="7">
    <location>
        <begin position="112"/>
        <end position="178"/>
    </location>
</feature>
<dbReference type="PANTHER" id="PTHR31429:SF3">
    <property type="entry name" value="WRKY TRANSCRIPTION FACTOR 40-RELATED"/>
    <property type="match status" value="1"/>
</dbReference>
<evidence type="ECO:0000256" key="5">
    <source>
        <dbReference type="ARBA" id="ARBA00023242"/>
    </source>
</evidence>
<dbReference type="PROSITE" id="PS50811">
    <property type="entry name" value="WRKY"/>
    <property type="match status" value="1"/>
</dbReference>
<keyword evidence="8" id="KW-1185">Reference proteome</keyword>
<dbReference type="GO" id="GO:0043565">
    <property type="term" value="F:sequence-specific DNA binding"/>
    <property type="evidence" value="ECO:0007669"/>
    <property type="project" value="InterPro"/>
</dbReference>
<dbReference type="PANTHER" id="PTHR31429">
    <property type="entry name" value="WRKY TRANSCRIPTION FACTOR 36-RELATED"/>
    <property type="match status" value="1"/>
</dbReference>
<dbReference type="Proteomes" id="UP000827889">
    <property type="component" value="Chromosome 4"/>
</dbReference>
<evidence type="ECO:0000313" key="9">
    <source>
        <dbReference type="RefSeq" id="XP_030523609.1"/>
    </source>
</evidence>
<evidence type="ECO:0000313" key="8">
    <source>
        <dbReference type="Proteomes" id="UP000827889"/>
    </source>
</evidence>
<gene>
    <name evidence="9" type="primary">LOC115736189</name>
</gene>
<evidence type="ECO:0000256" key="6">
    <source>
        <dbReference type="SAM" id="MobiDB-lite"/>
    </source>
</evidence>
<evidence type="ECO:0000256" key="3">
    <source>
        <dbReference type="ARBA" id="ARBA00023125"/>
    </source>
</evidence>
<dbReference type="GO" id="GO:0003700">
    <property type="term" value="F:DNA-binding transcription factor activity"/>
    <property type="evidence" value="ECO:0007669"/>
    <property type="project" value="InterPro"/>
</dbReference>
<dbReference type="GO" id="GO:0009751">
    <property type="term" value="P:response to salicylic acid"/>
    <property type="evidence" value="ECO:0007669"/>
    <property type="project" value="UniProtKB-ARBA"/>
</dbReference>
<dbReference type="SUPFAM" id="SSF118290">
    <property type="entry name" value="WRKY DNA-binding domain"/>
    <property type="match status" value="1"/>
</dbReference>
<dbReference type="GeneID" id="115736189"/>
<dbReference type="InterPro" id="IPR003657">
    <property type="entry name" value="WRKY_dom"/>
</dbReference>
<evidence type="ECO:0000256" key="4">
    <source>
        <dbReference type="ARBA" id="ARBA00023163"/>
    </source>
</evidence>
<dbReference type="GO" id="GO:0031347">
    <property type="term" value="P:regulation of defense response"/>
    <property type="evidence" value="ECO:0007669"/>
    <property type="project" value="UniProtKB-ARBA"/>
</dbReference>
<dbReference type="GO" id="GO:0002237">
    <property type="term" value="P:response to molecule of bacterial origin"/>
    <property type="evidence" value="ECO:0007669"/>
    <property type="project" value="UniProtKB-ARBA"/>
</dbReference>
<dbReference type="GO" id="GO:0005634">
    <property type="term" value="C:nucleus"/>
    <property type="evidence" value="ECO:0007669"/>
    <property type="project" value="UniProtKB-SubCell"/>
</dbReference>
<dbReference type="GO" id="GO:0042742">
    <property type="term" value="P:defense response to bacterium"/>
    <property type="evidence" value="ECO:0007669"/>
    <property type="project" value="UniProtKB-ARBA"/>
</dbReference>
<keyword evidence="3" id="KW-0238">DNA-binding</keyword>
<dbReference type="InterPro" id="IPR044810">
    <property type="entry name" value="WRKY_plant"/>
</dbReference>
<evidence type="ECO:0000259" key="7">
    <source>
        <dbReference type="PROSITE" id="PS50811"/>
    </source>
</evidence>
<feature type="region of interest" description="Disordered" evidence="6">
    <location>
        <begin position="170"/>
        <end position="199"/>
    </location>
</feature>
<organism evidence="8 9">
    <name type="scientific">Rhodamnia argentea</name>
    <dbReference type="NCBI Taxonomy" id="178133"/>
    <lineage>
        <taxon>Eukaryota</taxon>
        <taxon>Viridiplantae</taxon>
        <taxon>Streptophyta</taxon>
        <taxon>Embryophyta</taxon>
        <taxon>Tracheophyta</taxon>
        <taxon>Spermatophyta</taxon>
        <taxon>Magnoliopsida</taxon>
        <taxon>eudicotyledons</taxon>
        <taxon>Gunneridae</taxon>
        <taxon>Pentapetalae</taxon>
        <taxon>rosids</taxon>
        <taxon>malvids</taxon>
        <taxon>Myrtales</taxon>
        <taxon>Myrtaceae</taxon>
        <taxon>Myrtoideae</taxon>
        <taxon>Myrteae</taxon>
        <taxon>Australasian group</taxon>
        <taxon>Rhodamnia</taxon>
    </lineage>
</organism>
<dbReference type="SMART" id="SM00774">
    <property type="entry name" value="WRKY"/>
    <property type="match status" value="1"/>
</dbReference>
<dbReference type="Gene3D" id="2.20.25.80">
    <property type="entry name" value="WRKY domain"/>
    <property type="match status" value="1"/>
</dbReference>
<dbReference type="AlphaFoldDB" id="A0A8B8NN86"/>
<evidence type="ECO:0000256" key="1">
    <source>
        <dbReference type="ARBA" id="ARBA00004123"/>
    </source>
</evidence>
<dbReference type="GO" id="GO:0050832">
    <property type="term" value="P:defense response to fungus"/>
    <property type="evidence" value="ECO:0007669"/>
    <property type="project" value="UniProtKB-ARBA"/>
</dbReference>
<dbReference type="FunFam" id="2.20.25.80:FF:000008">
    <property type="entry name" value="WRKY transcription factor 40"/>
    <property type="match status" value="1"/>
</dbReference>
<protein>
    <submittedName>
        <fullName evidence="9">Probable WRKY transcription factor 60 isoform X2</fullName>
    </submittedName>
</protein>
<dbReference type="InterPro" id="IPR036576">
    <property type="entry name" value="WRKY_dom_sf"/>
</dbReference>
<accession>A0A8B8NN86</accession>
<name>A0A8B8NN86_9MYRT</name>
<proteinExistence type="predicted"/>